<protein>
    <submittedName>
        <fullName evidence="2 3">N-acetyltransferase</fullName>
    </submittedName>
</protein>
<accession>A0A3E2NA99</accession>
<dbReference type="PANTHER" id="PTHR43792">
    <property type="entry name" value="GNAT FAMILY, PUTATIVE (AFU_ORTHOLOGUE AFUA_3G00765)-RELATED-RELATED"/>
    <property type="match status" value="1"/>
</dbReference>
<comment type="caution">
    <text evidence="3">The sequence shown here is derived from an EMBL/GenBank/DDBJ whole genome shotgun (WGS) entry which is preliminary data.</text>
</comment>
<reference evidence="3 4" key="1">
    <citation type="submission" date="2018-07" db="EMBL/GenBank/DDBJ databases">
        <title>New species, Clostridium PI-S10-A1B.</title>
        <authorList>
            <person name="Krishna G."/>
            <person name="Summeta K."/>
            <person name="Shikha S."/>
            <person name="Prabhu P.B."/>
            <person name="Suresh K."/>
        </authorList>
    </citation>
    <scope>NUCLEOTIDE SEQUENCE [LARGE SCALE GENOMIC DNA]</scope>
    <source>
        <strain evidence="3 4">PI-S10-A1B</strain>
    </source>
</reference>
<evidence type="ECO:0000259" key="1">
    <source>
        <dbReference type="PROSITE" id="PS51186"/>
    </source>
</evidence>
<dbReference type="Proteomes" id="UP001419084">
    <property type="component" value="Unassembled WGS sequence"/>
</dbReference>
<gene>
    <name evidence="2" type="primary">ynaD</name>
    <name evidence="3" type="ORF">DS742_16085</name>
    <name evidence="2" type="ORF">LAD12857_07920</name>
</gene>
<dbReference type="InterPro" id="IPR016181">
    <property type="entry name" value="Acyl_CoA_acyltransferase"/>
</dbReference>
<dbReference type="GO" id="GO:0016747">
    <property type="term" value="F:acyltransferase activity, transferring groups other than amino-acyl groups"/>
    <property type="evidence" value="ECO:0007669"/>
    <property type="project" value="InterPro"/>
</dbReference>
<evidence type="ECO:0000313" key="2">
    <source>
        <dbReference type="EMBL" id="GLB28869.1"/>
    </source>
</evidence>
<dbReference type="EMBL" id="QOHO01000050">
    <property type="protein sequence ID" value="RFZ77923.1"/>
    <property type="molecule type" value="Genomic_DNA"/>
</dbReference>
<dbReference type="RefSeq" id="WP_117418000.1">
    <property type="nucleotide sequence ID" value="NZ_BRPJ01000015.1"/>
</dbReference>
<evidence type="ECO:0000313" key="5">
    <source>
        <dbReference type="Proteomes" id="UP001419084"/>
    </source>
</evidence>
<evidence type="ECO:0000313" key="3">
    <source>
        <dbReference type="EMBL" id="RFZ77923.1"/>
    </source>
</evidence>
<name>A0A3E2NA99_9FIRM</name>
<dbReference type="AlphaFoldDB" id="A0A3E2NA99"/>
<dbReference type="InterPro" id="IPR000182">
    <property type="entry name" value="GNAT_dom"/>
</dbReference>
<dbReference type="InterPro" id="IPR051531">
    <property type="entry name" value="N-acetyltransferase"/>
</dbReference>
<dbReference type="SUPFAM" id="SSF55729">
    <property type="entry name" value="Acyl-CoA N-acyltransferases (Nat)"/>
    <property type="match status" value="1"/>
</dbReference>
<reference evidence="2 5" key="2">
    <citation type="journal article" date="2024" name="Int. J. Syst. Evol. Microbiol.">
        <title>Lacrimispora brassicae sp. nov. isolated from fermented cabbage, and proposal of Clostridium indicum Gundawar et al. 2019 and Clostridium methoxybenzovorans Mechichi et al. 1999 as heterotypic synonyms of Lacrimispora amygdalina (Parshina et al. 2003) Haas and Blanchard 2020 and Lacrimispora indolis (McClung and McCoy 1957) Haas and Blanchard 2020, respectively.</title>
        <authorList>
            <person name="Kobayashi H."/>
            <person name="Tanizawa Y."/>
            <person name="Sakamoto M."/>
            <person name="Ohkuma M."/>
            <person name="Tohno M."/>
        </authorList>
    </citation>
    <scope>NUCLEOTIDE SEQUENCE [LARGE SCALE GENOMIC DNA]</scope>
    <source>
        <strain evidence="2 5">DSM 12857</strain>
    </source>
</reference>
<dbReference type="Gene3D" id="3.40.630.30">
    <property type="match status" value="1"/>
</dbReference>
<dbReference type="EMBL" id="BRPJ01000015">
    <property type="protein sequence ID" value="GLB28869.1"/>
    <property type="molecule type" value="Genomic_DNA"/>
</dbReference>
<dbReference type="OrthoDB" id="9785602at2"/>
<evidence type="ECO:0000313" key="4">
    <source>
        <dbReference type="Proteomes" id="UP000260680"/>
    </source>
</evidence>
<sequence length="174" mass="20659">MKEIITERLVIRKFTENDGEDLYEYFSNPKVLEFEPYKPYSKEKSYSEAKRRAGDERFLAVCLKSGKLIGNFYFAKEEFETWEVGYVFNEMYWGNGYATEGLLALMKYGFQELGARRMIAMCDPQNPHSWKLLERVGMRREGTLLQNVYFFTDEDGNPIWKDTYEYGILKSEFQ</sequence>
<dbReference type="Proteomes" id="UP000260680">
    <property type="component" value="Unassembled WGS sequence"/>
</dbReference>
<proteinExistence type="predicted"/>
<dbReference type="PROSITE" id="PS51186">
    <property type="entry name" value="GNAT"/>
    <property type="match status" value="1"/>
</dbReference>
<feature type="domain" description="N-acetyltransferase" evidence="1">
    <location>
        <begin position="9"/>
        <end position="164"/>
    </location>
</feature>
<dbReference type="Pfam" id="PF13302">
    <property type="entry name" value="Acetyltransf_3"/>
    <property type="match status" value="1"/>
</dbReference>
<keyword evidence="5" id="KW-1185">Reference proteome</keyword>
<dbReference type="PANTHER" id="PTHR43792:SF1">
    <property type="entry name" value="N-ACETYLTRANSFERASE DOMAIN-CONTAINING PROTEIN"/>
    <property type="match status" value="1"/>
</dbReference>
<organism evidence="3 4">
    <name type="scientific">Lacrimispora amygdalina</name>
    <dbReference type="NCBI Taxonomy" id="253257"/>
    <lineage>
        <taxon>Bacteria</taxon>
        <taxon>Bacillati</taxon>
        <taxon>Bacillota</taxon>
        <taxon>Clostridia</taxon>
        <taxon>Lachnospirales</taxon>
        <taxon>Lachnospiraceae</taxon>
        <taxon>Lacrimispora</taxon>
    </lineage>
</organism>